<dbReference type="GO" id="GO:0004497">
    <property type="term" value="F:monooxygenase activity"/>
    <property type="evidence" value="ECO:0007669"/>
    <property type="project" value="InterPro"/>
</dbReference>
<dbReference type="Gene3D" id="1.10.630.10">
    <property type="entry name" value="Cytochrome P450"/>
    <property type="match status" value="1"/>
</dbReference>
<gene>
    <name evidence="1" type="ORF">BRAN1462_LOCUS28511</name>
</gene>
<evidence type="ECO:0000313" key="1">
    <source>
        <dbReference type="EMBL" id="CAD9571483.1"/>
    </source>
</evidence>
<dbReference type="AlphaFoldDB" id="A0A7S2P0H8"/>
<dbReference type="GO" id="GO:0016705">
    <property type="term" value="F:oxidoreductase activity, acting on paired donors, with incorporation or reduction of molecular oxygen"/>
    <property type="evidence" value="ECO:0007669"/>
    <property type="project" value="InterPro"/>
</dbReference>
<dbReference type="SUPFAM" id="SSF48264">
    <property type="entry name" value="Cytochrome P450"/>
    <property type="match status" value="1"/>
</dbReference>
<dbReference type="InterPro" id="IPR036396">
    <property type="entry name" value="Cyt_P450_sf"/>
</dbReference>
<accession>A0A7S2P0H8</accession>
<dbReference type="GO" id="GO:0005506">
    <property type="term" value="F:iron ion binding"/>
    <property type="evidence" value="ECO:0007669"/>
    <property type="project" value="InterPro"/>
</dbReference>
<reference evidence="1" key="1">
    <citation type="submission" date="2021-01" db="EMBL/GenBank/DDBJ databases">
        <authorList>
            <person name="Corre E."/>
            <person name="Pelletier E."/>
            <person name="Niang G."/>
            <person name="Scheremetjew M."/>
            <person name="Finn R."/>
            <person name="Kale V."/>
            <person name="Holt S."/>
            <person name="Cochrane G."/>
            <person name="Meng A."/>
            <person name="Brown T."/>
            <person name="Cohen L."/>
        </authorList>
    </citation>
    <scope>NUCLEOTIDE SEQUENCE</scope>
    <source>
        <strain evidence="1">RCC3387</strain>
    </source>
</reference>
<organism evidence="1">
    <name type="scientific">Zooxanthella nutricula</name>
    <dbReference type="NCBI Taxonomy" id="1333877"/>
    <lineage>
        <taxon>Eukaryota</taxon>
        <taxon>Sar</taxon>
        <taxon>Alveolata</taxon>
        <taxon>Dinophyceae</taxon>
        <taxon>Peridiniales</taxon>
        <taxon>Peridiniales incertae sedis</taxon>
        <taxon>Zooxanthella</taxon>
    </lineage>
</organism>
<evidence type="ECO:0008006" key="2">
    <source>
        <dbReference type="Google" id="ProtNLM"/>
    </source>
</evidence>
<protein>
    <recommendedName>
        <fullName evidence="2">Cytochrome P450</fullName>
    </recommendedName>
</protein>
<proteinExistence type="predicted"/>
<dbReference type="EMBL" id="HBGW01044926">
    <property type="protein sequence ID" value="CAD9571483.1"/>
    <property type="molecule type" value="Transcribed_RNA"/>
</dbReference>
<dbReference type="InterPro" id="IPR001128">
    <property type="entry name" value="Cyt_P450"/>
</dbReference>
<dbReference type="Pfam" id="PF00067">
    <property type="entry name" value="p450"/>
    <property type="match status" value="1"/>
</dbReference>
<sequence>MERKPLMKRMEPAQIESWGSIDDVVDAPLIDVAPDASWLSVIGMWLCCPCNLIQGCFGGCIQWFFVCFSVGTCCIPLSYDFCSAAGSVVLGRPIWMAWTWWRYTFAGLTALLANGMSRLALFMWEWRAFGSAAYWWHGEGVWCWSYAKCDEILRGVQFRKSAFGCVRACIPDLFATSILIFLTNHRDPLCEWANIRDALHKFFLDRDNAQYQVRVNALPAWLASDWPNPKLDDLNDKARLQRSVCKCVFYVMFGKWIDDADATTLTGWRTNATFFILPRLVQRFIFNYGINKVKQLRKDTIAIVVKYEQEQVFFKMNDSLRSQWQRLKVVKLADEIMYVIGFAGMGGTAAAVESCASFLQAKIPSESAANAINFGEYNTPEKMRNKYLEDPVKYIKETCRLDPPVTSATATLTQYQEVELAGTTREYPNGLLNQYTLSMANRDKDVFANPEVFNPDRPELSKALTWNGAFGATDEGDYPRICPGRWLSMDITKAILNHALQGPGSFATAPADLEADSRGQGCC</sequence>
<dbReference type="GO" id="GO:0020037">
    <property type="term" value="F:heme binding"/>
    <property type="evidence" value="ECO:0007669"/>
    <property type="project" value="InterPro"/>
</dbReference>
<name>A0A7S2P0H8_9DINO</name>